<sequence>MAISLLPFVRCYSHSTLGLNRGQAWFQDVSWFGVLFRLNYTTTPWLSVSSNQQQTVFLVLWSGNATLGHHHHLFEFKSQPVSSGYLLEKLLGTRPGLYRPALSCWVDDDGFLEEHGHRVEARSFPWGFLFMRWEMIGRIGDHSLWRG</sequence>
<proteinExistence type="predicted"/>
<dbReference type="RefSeq" id="XP_058344398.1">
    <property type="nucleotide sequence ID" value="XM_058484899.1"/>
</dbReference>
<protein>
    <submittedName>
        <fullName evidence="1">Uncharacterized protein</fullName>
    </submittedName>
</protein>
<reference evidence="1 2" key="1">
    <citation type="submission" date="2023-03" db="EMBL/GenBank/DDBJ databases">
        <title>Genome sequence of Lichtheimia ornata CBS 291.66.</title>
        <authorList>
            <person name="Mohabir J.T."/>
            <person name="Shea T.P."/>
            <person name="Kurbessoian T."/>
            <person name="Berby B."/>
            <person name="Fontaine J."/>
            <person name="Livny J."/>
            <person name="Gnirke A."/>
            <person name="Stajich J.E."/>
            <person name="Cuomo C.A."/>
        </authorList>
    </citation>
    <scope>NUCLEOTIDE SEQUENCE [LARGE SCALE GENOMIC DNA]</scope>
    <source>
        <strain evidence="1">CBS 291.66</strain>
    </source>
</reference>
<accession>A0AAD7V616</accession>
<dbReference type="Proteomes" id="UP001234581">
    <property type="component" value="Unassembled WGS sequence"/>
</dbReference>
<dbReference type="EMBL" id="JARTCD010000018">
    <property type="protein sequence ID" value="KAJ8659485.1"/>
    <property type="molecule type" value="Genomic_DNA"/>
</dbReference>
<evidence type="ECO:0000313" key="1">
    <source>
        <dbReference type="EMBL" id="KAJ8659485.1"/>
    </source>
</evidence>
<dbReference type="GeneID" id="83212263"/>
<keyword evidence="2" id="KW-1185">Reference proteome</keyword>
<dbReference type="AlphaFoldDB" id="A0AAD7V616"/>
<name>A0AAD7V616_9FUNG</name>
<comment type="caution">
    <text evidence="1">The sequence shown here is derived from an EMBL/GenBank/DDBJ whole genome shotgun (WGS) entry which is preliminary data.</text>
</comment>
<gene>
    <name evidence="1" type="ORF">O0I10_004850</name>
</gene>
<organism evidence="1 2">
    <name type="scientific">Lichtheimia ornata</name>
    <dbReference type="NCBI Taxonomy" id="688661"/>
    <lineage>
        <taxon>Eukaryota</taxon>
        <taxon>Fungi</taxon>
        <taxon>Fungi incertae sedis</taxon>
        <taxon>Mucoromycota</taxon>
        <taxon>Mucoromycotina</taxon>
        <taxon>Mucoromycetes</taxon>
        <taxon>Mucorales</taxon>
        <taxon>Lichtheimiaceae</taxon>
        <taxon>Lichtheimia</taxon>
    </lineage>
</organism>
<evidence type="ECO:0000313" key="2">
    <source>
        <dbReference type="Proteomes" id="UP001234581"/>
    </source>
</evidence>